<dbReference type="CDD" id="cd23022">
    <property type="entry name" value="zf-HIT_DDX59"/>
    <property type="match status" value="1"/>
</dbReference>
<feature type="compositionally biased region" description="Polar residues" evidence="14">
    <location>
        <begin position="28"/>
        <end position="41"/>
    </location>
</feature>
<comment type="similarity">
    <text evidence="1">Belongs to the DEAD box helicase family. DDX59 subfamily.</text>
</comment>
<keyword evidence="8" id="KW-0862">Zinc</keyword>
<evidence type="ECO:0000256" key="5">
    <source>
        <dbReference type="ARBA" id="ARBA00022771"/>
    </source>
</evidence>
<dbReference type="InterPro" id="IPR014014">
    <property type="entry name" value="RNA_helicase_DEAD_Q_motif"/>
</dbReference>
<keyword evidence="7" id="KW-0347">Helicase</keyword>
<dbReference type="InterPro" id="IPR014001">
    <property type="entry name" value="Helicase_ATP-bd"/>
</dbReference>
<keyword evidence="5" id="KW-0863">Zinc-finger</keyword>
<keyword evidence="10" id="KW-0694">RNA-binding</keyword>
<dbReference type="GO" id="GO:0008270">
    <property type="term" value="F:zinc ion binding"/>
    <property type="evidence" value="ECO:0007669"/>
    <property type="project" value="UniProtKB-KW"/>
</dbReference>
<name>A0AAD8VS64_LOLMU</name>
<dbReference type="Gene3D" id="3.30.60.220">
    <property type="match status" value="1"/>
</dbReference>
<evidence type="ECO:0000256" key="8">
    <source>
        <dbReference type="ARBA" id="ARBA00022833"/>
    </source>
</evidence>
<accession>A0AAD8VS64</accession>
<protein>
    <recommendedName>
        <fullName evidence="12">DEAD-box ATP-dependent RNA helicase 41</fullName>
        <ecNumber evidence="2">3.6.4.13</ecNumber>
    </recommendedName>
</protein>
<dbReference type="SMART" id="SM00490">
    <property type="entry name" value="HELICc"/>
    <property type="match status" value="1"/>
</dbReference>
<evidence type="ECO:0000256" key="10">
    <source>
        <dbReference type="ARBA" id="ARBA00022884"/>
    </source>
</evidence>
<feature type="short sequence motif" description="Q motif" evidence="13">
    <location>
        <begin position="345"/>
        <end position="373"/>
    </location>
</feature>
<dbReference type="SUPFAM" id="SSF52540">
    <property type="entry name" value="P-loop containing nucleoside triphosphate hydrolases"/>
    <property type="match status" value="2"/>
</dbReference>
<keyword evidence="4" id="KW-0547">Nucleotide-binding</keyword>
<evidence type="ECO:0000313" key="18">
    <source>
        <dbReference type="EMBL" id="KAK1615876.1"/>
    </source>
</evidence>
<dbReference type="InterPro" id="IPR001650">
    <property type="entry name" value="Helicase_C-like"/>
</dbReference>
<dbReference type="InterPro" id="IPR011545">
    <property type="entry name" value="DEAD/DEAH_box_helicase_dom"/>
</dbReference>
<dbReference type="SMART" id="SM00487">
    <property type="entry name" value="DEXDc"/>
    <property type="match status" value="1"/>
</dbReference>
<comment type="catalytic activity">
    <reaction evidence="11">
        <text>ATP + H2O = ADP + phosphate + H(+)</text>
        <dbReference type="Rhea" id="RHEA:13065"/>
        <dbReference type="ChEBI" id="CHEBI:15377"/>
        <dbReference type="ChEBI" id="CHEBI:15378"/>
        <dbReference type="ChEBI" id="CHEBI:30616"/>
        <dbReference type="ChEBI" id="CHEBI:43474"/>
        <dbReference type="ChEBI" id="CHEBI:456216"/>
        <dbReference type="EC" id="3.6.4.13"/>
    </reaction>
</comment>
<comment type="caution">
    <text evidence="18">The sequence shown here is derived from an EMBL/GenBank/DDBJ whole genome shotgun (WGS) entry which is preliminary data.</text>
</comment>
<evidence type="ECO:0000313" key="19">
    <source>
        <dbReference type="Proteomes" id="UP001231189"/>
    </source>
</evidence>
<dbReference type="GO" id="GO:0003724">
    <property type="term" value="F:RNA helicase activity"/>
    <property type="evidence" value="ECO:0007669"/>
    <property type="project" value="UniProtKB-EC"/>
</dbReference>
<dbReference type="Gene3D" id="3.40.50.300">
    <property type="entry name" value="P-loop containing nucleotide triphosphate hydrolases"/>
    <property type="match status" value="2"/>
</dbReference>
<dbReference type="Pfam" id="PF00270">
    <property type="entry name" value="DEAD"/>
    <property type="match status" value="1"/>
</dbReference>
<evidence type="ECO:0000256" key="14">
    <source>
        <dbReference type="SAM" id="MobiDB-lite"/>
    </source>
</evidence>
<dbReference type="GO" id="GO:0005524">
    <property type="term" value="F:ATP binding"/>
    <property type="evidence" value="ECO:0007669"/>
    <property type="project" value="UniProtKB-KW"/>
</dbReference>
<dbReference type="EMBL" id="JAUUTY010000006">
    <property type="protein sequence ID" value="KAK1615876.1"/>
    <property type="molecule type" value="Genomic_DNA"/>
</dbReference>
<dbReference type="PROSITE" id="PS51195">
    <property type="entry name" value="Q_MOTIF"/>
    <property type="match status" value="1"/>
</dbReference>
<dbReference type="Pfam" id="PF04438">
    <property type="entry name" value="zf-HIT"/>
    <property type="match status" value="1"/>
</dbReference>
<dbReference type="CDD" id="cd18787">
    <property type="entry name" value="SF2_C_DEAD"/>
    <property type="match status" value="1"/>
</dbReference>
<feature type="domain" description="DEAD-box RNA helicase Q" evidence="17">
    <location>
        <begin position="345"/>
        <end position="373"/>
    </location>
</feature>
<feature type="domain" description="Helicase C-terminal" evidence="16">
    <location>
        <begin position="563"/>
        <end position="726"/>
    </location>
</feature>
<evidence type="ECO:0000256" key="9">
    <source>
        <dbReference type="ARBA" id="ARBA00022840"/>
    </source>
</evidence>
<dbReference type="PANTHER" id="PTHR47958">
    <property type="entry name" value="ATP-DEPENDENT RNA HELICASE DBP3"/>
    <property type="match status" value="1"/>
</dbReference>
<evidence type="ECO:0000256" key="12">
    <source>
        <dbReference type="ARBA" id="ARBA00068841"/>
    </source>
</evidence>
<dbReference type="FunFam" id="3.30.60.220:FF:000002">
    <property type="entry name" value="DEAD-box ATP-dependent RNA helicase 41"/>
    <property type="match status" value="1"/>
</dbReference>
<evidence type="ECO:0000256" key="3">
    <source>
        <dbReference type="ARBA" id="ARBA00022723"/>
    </source>
</evidence>
<evidence type="ECO:0000256" key="7">
    <source>
        <dbReference type="ARBA" id="ARBA00022806"/>
    </source>
</evidence>
<dbReference type="InterPro" id="IPR007529">
    <property type="entry name" value="Znf_HIT"/>
</dbReference>
<evidence type="ECO:0000259" key="15">
    <source>
        <dbReference type="PROSITE" id="PS51192"/>
    </source>
</evidence>
<reference evidence="18" key="1">
    <citation type="submission" date="2023-07" db="EMBL/GenBank/DDBJ databases">
        <title>A chromosome-level genome assembly of Lolium multiflorum.</title>
        <authorList>
            <person name="Chen Y."/>
            <person name="Copetti D."/>
            <person name="Kolliker R."/>
            <person name="Studer B."/>
        </authorList>
    </citation>
    <scope>NUCLEOTIDE SEQUENCE</scope>
    <source>
        <strain evidence="18">02402/16</strain>
        <tissue evidence="18">Leaf</tissue>
    </source>
</reference>
<feature type="domain" description="Helicase ATP-binding" evidence="15">
    <location>
        <begin position="376"/>
        <end position="552"/>
    </location>
</feature>
<dbReference type="EC" id="3.6.4.13" evidence="2"/>
<evidence type="ECO:0000256" key="13">
    <source>
        <dbReference type="PROSITE-ProRule" id="PRU00552"/>
    </source>
</evidence>
<sequence length="742" mass="81979">MGYDDTPVTSGQRPTWALKTQCIRRTQPKLNQPGPTSTSTAQHPGGRRPARHRHRQPHAAASNPCLLLRRLEGRLPLTAPLPPVRCAVWVLQPRDKKRREAASGARRRRTQVCPLLRSPPHSLVWSGRLSGGSTASSLSPEAGRAPIPRHRFRALPLHLRCEPPSPPQPLQWSPATSVCTPCRFISSMGQGEKDSTEVATSGDRNNEVEPEGNCIELNLSEHVYLQMPNNWAHRVKERCFEQREALPGEPRCIICGRYGEYICDQTDDDVCSVQCKTALLDRIAATAKTPAKTPVRVNVPFGDESFCVRDNNCPDVPSLHASQIASLRNKLDICVKGEAAPDPIMCFSSCGLPEKLVHNLEAAGYVMPTPVQMQVIPASLSNRSLLVSAETGSGKTASFLVPIIAHCSRGRLQQCTSKRGPLAIVLAPTRELCIQVEDQAKVLGKGLTFKTALVVGGDPLAQQIYRIENGVELIVGTPGRLIDLLMKHNVDLTDVSAFVLDEVDCLLERGFRDQVMQIFQALSRPQVMMFSATLHSEIEELSNSLSNNMMHITCGNPSRPNKSVKQVVIWVESKQKKQKIFEIMRSKQHFKPPAIVFVSSRVGADLLSEAITAATGLEAISIHGEKTMKERRERLRRFLTGEVSVVVCTGVLGRGMDLLKVRQVILFDMPNSIDEYVHQVGRASRMGEEGMAIVLVNDEDRKLFKELAQVLKTAGAPIPRELSNSKFINNFSLGTNRKRKLT</sequence>
<feature type="region of interest" description="Disordered" evidence="14">
    <location>
        <begin position="25"/>
        <end position="61"/>
    </location>
</feature>
<dbReference type="GO" id="GO:0003723">
    <property type="term" value="F:RNA binding"/>
    <property type="evidence" value="ECO:0007669"/>
    <property type="project" value="UniProtKB-KW"/>
</dbReference>
<dbReference type="PROSITE" id="PS51192">
    <property type="entry name" value="HELICASE_ATP_BIND_1"/>
    <property type="match status" value="1"/>
</dbReference>
<organism evidence="18 19">
    <name type="scientific">Lolium multiflorum</name>
    <name type="common">Italian ryegrass</name>
    <name type="synonym">Lolium perenne subsp. multiflorum</name>
    <dbReference type="NCBI Taxonomy" id="4521"/>
    <lineage>
        <taxon>Eukaryota</taxon>
        <taxon>Viridiplantae</taxon>
        <taxon>Streptophyta</taxon>
        <taxon>Embryophyta</taxon>
        <taxon>Tracheophyta</taxon>
        <taxon>Spermatophyta</taxon>
        <taxon>Magnoliopsida</taxon>
        <taxon>Liliopsida</taxon>
        <taxon>Poales</taxon>
        <taxon>Poaceae</taxon>
        <taxon>BOP clade</taxon>
        <taxon>Pooideae</taxon>
        <taxon>Poodae</taxon>
        <taxon>Poeae</taxon>
        <taxon>Poeae Chloroplast Group 2 (Poeae type)</taxon>
        <taxon>Loliodinae</taxon>
        <taxon>Loliinae</taxon>
        <taxon>Lolium</taxon>
    </lineage>
</organism>
<feature type="compositionally biased region" description="Basic residues" evidence="14">
    <location>
        <begin position="45"/>
        <end position="57"/>
    </location>
</feature>
<evidence type="ECO:0000256" key="4">
    <source>
        <dbReference type="ARBA" id="ARBA00022741"/>
    </source>
</evidence>
<dbReference type="PROSITE" id="PS51194">
    <property type="entry name" value="HELICASE_CTER"/>
    <property type="match status" value="1"/>
</dbReference>
<dbReference type="AlphaFoldDB" id="A0AAD8VS64"/>
<dbReference type="Pfam" id="PF00271">
    <property type="entry name" value="Helicase_C"/>
    <property type="match status" value="1"/>
</dbReference>
<keyword evidence="19" id="KW-1185">Reference proteome</keyword>
<dbReference type="InterPro" id="IPR027417">
    <property type="entry name" value="P-loop_NTPase"/>
</dbReference>
<dbReference type="GO" id="GO:0016787">
    <property type="term" value="F:hydrolase activity"/>
    <property type="evidence" value="ECO:0007669"/>
    <property type="project" value="UniProtKB-KW"/>
</dbReference>
<dbReference type="Proteomes" id="UP001231189">
    <property type="component" value="Unassembled WGS sequence"/>
</dbReference>
<evidence type="ECO:0000256" key="11">
    <source>
        <dbReference type="ARBA" id="ARBA00047984"/>
    </source>
</evidence>
<gene>
    <name evidence="18" type="ORF">QYE76_021393</name>
</gene>
<keyword evidence="3" id="KW-0479">Metal-binding</keyword>
<proteinExistence type="inferred from homology"/>
<evidence type="ECO:0000256" key="6">
    <source>
        <dbReference type="ARBA" id="ARBA00022801"/>
    </source>
</evidence>
<keyword evidence="6" id="KW-0378">Hydrolase</keyword>
<evidence type="ECO:0000259" key="16">
    <source>
        <dbReference type="PROSITE" id="PS51194"/>
    </source>
</evidence>
<keyword evidence="9" id="KW-0067">ATP-binding</keyword>
<evidence type="ECO:0000256" key="2">
    <source>
        <dbReference type="ARBA" id="ARBA00012552"/>
    </source>
</evidence>
<evidence type="ECO:0000256" key="1">
    <source>
        <dbReference type="ARBA" id="ARBA00009718"/>
    </source>
</evidence>
<evidence type="ECO:0000259" key="17">
    <source>
        <dbReference type="PROSITE" id="PS51195"/>
    </source>
</evidence>